<comment type="similarity">
    <text evidence="1 4">Belongs to the universal ribosomal protein uL14 family.</text>
</comment>
<evidence type="ECO:0000256" key="4">
    <source>
        <dbReference type="RuleBase" id="RU003949"/>
    </source>
</evidence>
<proteinExistence type="inferred from homology"/>
<gene>
    <name evidence="5" type="primary">rpl14</name>
</gene>
<reference evidence="5" key="2">
    <citation type="journal article" date="2014" name="PLoS ONE">
        <title>Description of Colponema vietnamica sp.n. and Acavomonas peruviana n. gen. n. sp., two new alveolate phyla (Colponemidia nom. nov. and Acavomonidia nom. nov.) and their contributions to reconstructing the ancestral state of alveolates and eukaryotes.</title>
        <authorList>
            <person name="Tikhonenkov D.V."/>
            <person name="Janouskovec J."/>
            <person name="Mylnikov A.P."/>
            <person name="Mikhailov K.V."/>
            <person name="Simdyanov T.G."/>
            <person name="Aleoshin V.V."/>
            <person name="Keeling P.J."/>
        </authorList>
    </citation>
    <scope>NUCLEOTIDE SEQUENCE</scope>
    <source>
        <strain evidence="5">Colp-7a</strain>
    </source>
</reference>
<dbReference type="InterPro" id="IPR019972">
    <property type="entry name" value="Ribosomal_uL14_CS"/>
</dbReference>
<keyword evidence="5" id="KW-0496">Mitochondrion</keyword>
<dbReference type="Pfam" id="PF00238">
    <property type="entry name" value="Ribosomal_L14"/>
    <property type="match status" value="1"/>
</dbReference>
<dbReference type="PANTHER" id="PTHR11761:SF3">
    <property type="entry name" value="LARGE RIBOSOMAL SUBUNIT PROTEIN UL14M"/>
    <property type="match status" value="1"/>
</dbReference>
<sequence>MVQLKTRLYIVDNTGAKLGRCIRTVRSGNIGDFLTLNIKTAKPLSKIKEGSVEHGILIRSALKYQRKNGISLKFDKNCCVLLNNKFKPKAKRFKGVYPREAGRKDFFSMGNKGLI</sequence>
<dbReference type="GO" id="GO:0006412">
    <property type="term" value="P:translation"/>
    <property type="evidence" value="ECO:0007669"/>
    <property type="project" value="InterPro"/>
</dbReference>
<evidence type="ECO:0000256" key="3">
    <source>
        <dbReference type="ARBA" id="ARBA00023274"/>
    </source>
</evidence>
<dbReference type="AlphaFoldDB" id="V5KWH1"/>
<dbReference type="GO" id="GO:0005762">
    <property type="term" value="C:mitochondrial large ribosomal subunit"/>
    <property type="evidence" value="ECO:0007669"/>
    <property type="project" value="TreeGrafter"/>
</dbReference>
<organism evidence="5">
    <name type="scientific">Colponema vietnamica</name>
    <dbReference type="NCBI Taxonomy" id="1492817"/>
    <lineage>
        <taxon>Eukaryota</taxon>
        <taxon>Sar</taxon>
        <taxon>Alveolata</taxon>
        <taxon>Colponemida</taxon>
        <taxon>Colponemidia</taxon>
        <taxon>Colponema</taxon>
    </lineage>
</organism>
<dbReference type="HAMAP" id="MF_01367">
    <property type="entry name" value="Ribosomal_uL14"/>
    <property type="match status" value="1"/>
</dbReference>
<dbReference type="CDD" id="cd00337">
    <property type="entry name" value="Ribosomal_uL14"/>
    <property type="match status" value="1"/>
</dbReference>
<dbReference type="EMBL" id="MG202006">
    <property type="protein sequence ID" value="ATY40855.1"/>
    <property type="molecule type" value="Genomic_DNA"/>
</dbReference>
<protein>
    <submittedName>
        <fullName evidence="5">Ribosomal protein L14</fullName>
    </submittedName>
</protein>
<accession>V5KWH1</accession>
<keyword evidence="2 4" id="KW-0689">Ribosomal protein</keyword>
<dbReference type="EMBL" id="KF651060">
    <property type="protein sequence ID" value="AHA41633.1"/>
    <property type="molecule type" value="Genomic_DNA"/>
</dbReference>
<evidence type="ECO:0000313" key="6">
    <source>
        <dbReference type="EMBL" id="ATY40855.1"/>
    </source>
</evidence>
<dbReference type="Gene3D" id="2.40.150.20">
    <property type="entry name" value="Ribosomal protein L14"/>
    <property type="match status" value="1"/>
</dbReference>
<dbReference type="SMART" id="SM01374">
    <property type="entry name" value="Ribosomal_L14"/>
    <property type="match status" value="1"/>
</dbReference>
<geneLocation type="mitochondrion" evidence="5"/>
<evidence type="ECO:0000256" key="1">
    <source>
        <dbReference type="ARBA" id="ARBA00010745"/>
    </source>
</evidence>
<dbReference type="GO" id="GO:0003735">
    <property type="term" value="F:structural constituent of ribosome"/>
    <property type="evidence" value="ECO:0007669"/>
    <property type="project" value="InterPro"/>
</dbReference>
<evidence type="ECO:0000313" key="5">
    <source>
        <dbReference type="EMBL" id="AHA41633.1"/>
    </source>
</evidence>
<dbReference type="InterPro" id="IPR000218">
    <property type="entry name" value="Ribosomal_uL14"/>
</dbReference>
<dbReference type="GO" id="GO:0070180">
    <property type="term" value="F:large ribosomal subunit rRNA binding"/>
    <property type="evidence" value="ECO:0007669"/>
    <property type="project" value="TreeGrafter"/>
</dbReference>
<name>V5KWH1_9ALVE</name>
<dbReference type="InterPro" id="IPR036853">
    <property type="entry name" value="Ribosomal_uL14_sf"/>
</dbReference>
<reference evidence="6" key="3">
    <citation type="journal article" date="2017" name="Curr. Biol.">
        <title>A New Lineage of Eukaryotes Illuminates Early Mitochondrial Genome Reduction.</title>
        <authorList>
            <person name="Janouskovec J."/>
            <person name="Tikhonenkov D.V."/>
            <person name="Burki F."/>
            <person name="Howe A.T."/>
            <person name="Rohwer F.L."/>
            <person name="Mylnikov A.P."/>
            <person name="Keeling P.J."/>
        </authorList>
    </citation>
    <scope>NUCLEOTIDE SEQUENCE</scope>
    <source>
        <strain evidence="6">Colp-7a</strain>
    </source>
</reference>
<reference evidence="5" key="1">
    <citation type="journal article" date="2013" name="Curr. Biol.">
        <title>Colponemids represent multiple ancient alveolate lineages.</title>
        <authorList>
            <person name="Janouskovec J."/>
            <person name="Tikhonenkov D.V."/>
            <person name="Mikhailov K.V."/>
            <person name="Simdyanov T.G."/>
            <person name="Aleoshin V.V."/>
            <person name="Mylnikov A.P."/>
            <person name="Keeling P.J."/>
        </authorList>
    </citation>
    <scope>NUCLEOTIDE SEQUENCE</scope>
    <source>
        <strain evidence="5">Colp-7a</strain>
    </source>
</reference>
<dbReference type="SUPFAM" id="SSF50193">
    <property type="entry name" value="Ribosomal protein L14"/>
    <property type="match status" value="1"/>
</dbReference>
<keyword evidence="3 4" id="KW-0687">Ribonucleoprotein</keyword>
<evidence type="ECO:0000256" key="2">
    <source>
        <dbReference type="ARBA" id="ARBA00022980"/>
    </source>
</evidence>
<dbReference type="PANTHER" id="PTHR11761">
    <property type="entry name" value="50S/60S RIBOSOMAL PROTEIN L14/L23"/>
    <property type="match status" value="1"/>
</dbReference>
<dbReference type="PROSITE" id="PS00049">
    <property type="entry name" value="RIBOSOMAL_L14"/>
    <property type="match status" value="1"/>
</dbReference>